<evidence type="ECO:0000256" key="17">
    <source>
        <dbReference type="ARBA" id="ARBA00073010"/>
    </source>
</evidence>
<keyword evidence="9" id="KW-0832">Ubl conjugation</keyword>
<keyword evidence="8" id="KW-0732">Signal</keyword>
<dbReference type="GO" id="GO:0005929">
    <property type="term" value="C:cilium"/>
    <property type="evidence" value="ECO:0007669"/>
    <property type="project" value="Ensembl"/>
</dbReference>
<sequence>MGSILGSGRSPGGGHGNPPQYSCLENPMDRGAWQDTAHRVPESRTRLKRLSRQAECLQPSAVASLPRGGWWEALLPLVLTLSFLLIELPRPPSAWFEAEFFHHVLYWTPIPNQSESTYYEVELLRYGVEPTSWKSIQRCSQMLMMSCDVTMETLDLYRSNGYRARVRAVDGSQHSNWTSPNTRFSMDEVTLTVASVKLEVHNSNIVGAIQLPRPEVAPEGDTYENIFHNFREYQIEVRKAPGHYESHGKVKNESFKLPIPRGVGEFCVRVKPSVGSRVNKEVWSKEECILLTSQYFTVTNISIFLTFVLLLYGALAFCLTFQLYVRRRGKLPAVLVFKKPSPFNLISQFSHPETQDTVHTLDEEAFPKVTPELRNSDMHGSTDSGFGSAKPSLQTEEPQFLLPASDPQAGGTLEKGMPQELENSCGSAGSSNSADSGICLPDPRLCPGTEPSWEPQVGSDSRDREDSGIGLVQNSRGQPEDAQGGSASGHVSPLGPEEPVEEDSVAGAFQGYLKQTQCPEEKAAQAGGLEEESSSTEDLDPQFRTCLDTEAGWPLPALAKGYVQQDPPEMILAPLQTPEEQWDRPTEDWSFLGLTSCGDLGTSDWSFAHDLAPLDCVPAPGGLLGSFDSDLVTLPLITSLQSNE</sequence>
<dbReference type="Pfam" id="PF01108">
    <property type="entry name" value="Tissue_fac"/>
    <property type="match status" value="1"/>
</dbReference>
<dbReference type="GO" id="GO:0005654">
    <property type="term" value="C:nucleoplasm"/>
    <property type="evidence" value="ECO:0007669"/>
    <property type="project" value="Ensembl"/>
</dbReference>
<dbReference type="InterPro" id="IPR036116">
    <property type="entry name" value="FN3_sf"/>
</dbReference>
<evidence type="ECO:0000256" key="8">
    <source>
        <dbReference type="ARBA" id="ARBA00022729"/>
    </source>
</evidence>
<evidence type="ECO:0000256" key="12">
    <source>
        <dbReference type="ARBA" id="ARBA00023157"/>
    </source>
</evidence>
<dbReference type="PANTHER" id="PTHR20859">
    <property type="entry name" value="INTERFERON/INTERLEUKIN RECEPTOR"/>
    <property type="match status" value="1"/>
</dbReference>
<keyword evidence="6" id="KW-0597">Phosphoprotein</keyword>
<evidence type="ECO:0000256" key="13">
    <source>
        <dbReference type="ARBA" id="ARBA00023170"/>
    </source>
</evidence>
<dbReference type="GO" id="GO:0016324">
    <property type="term" value="C:apical plasma membrane"/>
    <property type="evidence" value="ECO:0007669"/>
    <property type="project" value="Ensembl"/>
</dbReference>
<evidence type="ECO:0000256" key="18">
    <source>
        <dbReference type="ARBA" id="ARBA00077625"/>
    </source>
</evidence>
<keyword evidence="13" id="KW-0675">Receptor</keyword>
<dbReference type="PANTHER" id="PTHR20859:SF90">
    <property type="entry name" value="INTERLEUKIN-10 RECEPTOR SUBUNIT ALPHA"/>
    <property type="match status" value="1"/>
</dbReference>
<feature type="transmembrane region" description="Helical" evidence="21">
    <location>
        <begin position="301"/>
        <end position="325"/>
    </location>
</feature>
<dbReference type="InterPro" id="IPR013783">
    <property type="entry name" value="Ig-like_fold"/>
</dbReference>
<dbReference type="GO" id="GO:0010507">
    <property type="term" value="P:negative regulation of autophagy"/>
    <property type="evidence" value="ECO:0007669"/>
    <property type="project" value="Ensembl"/>
</dbReference>
<evidence type="ECO:0000256" key="15">
    <source>
        <dbReference type="ARBA" id="ARBA00056745"/>
    </source>
</evidence>
<gene>
    <name evidence="23" type="primary">IL10RA</name>
</gene>
<dbReference type="Proteomes" id="UP000429181">
    <property type="component" value="Chromosome 15"/>
</dbReference>
<evidence type="ECO:0000313" key="23">
    <source>
        <dbReference type="Ensembl" id="ENSBIXP00005022614.1"/>
    </source>
</evidence>
<evidence type="ECO:0000256" key="14">
    <source>
        <dbReference type="ARBA" id="ARBA00023180"/>
    </source>
</evidence>
<dbReference type="InterPro" id="IPR003961">
    <property type="entry name" value="FN3_dom"/>
</dbReference>
<keyword evidence="7 21" id="KW-0812">Transmembrane</keyword>
<keyword evidence="5" id="KW-0963">Cytoplasm</keyword>
<evidence type="ECO:0000256" key="16">
    <source>
        <dbReference type="ARBA" id="ARBA00061768"/>
    </source>
</evidence>
<evidence type="ECO:0000256" key="21">
    <source>
        <dbReference type="SAM" id="Phobius"/>
    </source>
</evidence>
<keyword evidence="14" id="KW-0325">Glycoprotein</keyword>
<dbReference type="GO" id="GO:0050728">
    <property type="term" value="P:negative regulation of inflammatory response"/>
    <property type="evidence" value="ECO:0007669"/>
    <property type="project" value="Ensembl"/>
</dbReference>
<evidence type="ECO:0000256" key="5">
    <source>
        <dbReference type="ARBA" id="ARBA00022490"/>
    </source>
</evidence>
<feature type="region of interest" description="Disordered" evidence="20">
    <location>
        <begin position="519"/>
        <end position="538"/>
    </location>
</feature>
<dbReference type="SUPFAM" id="SSF49265">
    <property type="entry name" value="Fibronectin type III"/>
    <property type="match status" value="2"/>
</dbReference>
<keyword evidence="10 21" id="KW-1133">Transmembrane helix</keyword>
<feature type="domain" description="Fibronectin type-III" evidence="22">
    <location>
        <begin position="83"/>
        <end position="177"/>
    </location>
</feature>
<dbReference type="GO" id="GO:0046427">
    <property type="term" value="P:positive regulation of receptor signaling pathway via JAK-STAT"/>
    <property type="evidence" value="ECO:0007669"/>
    <property type="project" value="Ensembl"/>
</dbReference>
<reference evidence="23 24" key="1">
    <citation type="submission" date="2018-11" db="EMBL/GenBank/DDBJ databases">
        <title>Haplotype-resolved cattle genomes.</title>
        <authorList>
            <person name="Low W.Y."/>
            <person name="Tearle R."/>
            <person name="Bickhart D.M."/>
            <person name="Rosen B.D."/>
            <person name="Koren S."/>
            <person name="Rhie A."/>
            <person name="Hiendleder S."/>
            <person name="Phillippy A.M."/>
            <person name="Smith T.P.L."/>
            <person name="Williams J.L."/>
        </authorList>
    </citation>
    <scope>NUCLEOTIDE SEQUENCE [LARGE SCALE GENOMIC DNA]</scope>
</reference>
<comment type="similarity">
    <text evidence="3">Belongs to the type II cytokine receptor family.</text>
</comment>
<evidence type="ECO:0000259" key="22">
    <source>
        <dbReference type="Pfam" id="PF01108"/>
    </source>
</evidence>
<comment type="function">
    <text evidence="15">Cell surface receptor for the cytokine IL10 that participates in IL10-mediated anti-inflammatory functions, limiting excessive tissue disruption caused by inflammation. Upon binding to IL10, induces a conformational change in IL10RB, allowing IL10RB to bind IL10 as well. In turn, the heterotetrameric assembly complex, composed of two subunits of IL10RA and IL10RB, activates the kinases JAK1 and TYK2 that are constitutively associated with IL10RA and IL10RB respectively. These kinases then phosphorylate specific tyrosine residues in the intracellular domain in IL10RA leading to the recruitment and subsequent phosphorylation of STAT3. Once phosphorylated, STAT3 homodimerizes, translocates to the nucleus and activates the expression of anti-inflammatory genes. In addition, IL10RA-mediated activation of STAT3 inhibits starvation-induced autophagy.</text>
</comment>
<keyword evidence="4" id="KW-1003">Cell membrane</keyword>
<feature type="compositionally biased region" description="Polar residues" evidence="20">
    <location>
        <begin position="378"/>
        <end position="397"/>
    </location>
</feature>
<dbReference type="GO" id="GO:0004920">
    <property type="term" value="F:interleukin-10 receptor activity"/>
    <property type="evidence" value="ECO:0007669"/>
    <property type="project" value="Ensembl"/>
</dbReference>
<feature type="compositionally biased region" description="Acidic residues" evidence="20">
    <location>
        <begin position="529"/>
        <end position="538"/>
    </location>
</feature>
<dbReference type="Gene3D" id="2.60.40.10">
    <property type="entry name" value="Immunoglobulins"/>
    <property type="match status" value="2"/>
</dbReference>
<dbReference type="FunFam" id="2.60.40.10:FF:000348">
    <property type="entry name" value="Interleukin 20 receptor subunit alpha"/>
    <property type="match status" value="1"/>
</dbReference>
<dbReference type="Ensembl" id="ENSBIXT00005037015.1">
    <property type="protein sequence ID" value="ENSBIXP00005022614.1"/>
    <property type="gene ID" value="ENSBIXG00005004331.1"/>
</dbReference>
<dbReference type="FunFam" id="2.60.40.10:FF:001488">
    <property type="entry name" value="Interleukin-10 receptor subunit alpha"/>
    <property type="match status" value="1"/>
</dbReference>
<feature type="compositionally biased region" description="Low complexity" evidence="20">
    <location>
        <begin position="423"/>
        <end position="437"/>
    </location>
</feature>
<evidence type="ECO:0000256" key="1">
    <source>
        <dbReference type="ARBA" id="ARBA00004251"/>
    </source>
</evidence>
<evidence type="ECO:0000256" key="4">
    <source>
        <dbReference type="ARBA" id="ARBA00022475"/>
    </source>
</evidence>
<proteinExistence type="inferred from homology"/>
<dbReference type="InterPro" id="IPR050650">
    <property type="entry name" value="Type-II_Cytokine-TF_Rcpt"/>
</dbReference>
<dbReference type="GO" id="GO:0005829">
    <property type="term" value="C:cytosol"/>
    <property type="evidence" value="ECO:0007669"/>
    <property type="project" value="Ensembl"/>
</dbReference>
<dbReference type="GeneTree" id="ENSGT00510000048847"/>
<evidence type="ECO:0000256" key="6">
    <source>
        <dbReference type="ARBA" id="ARBA00022553"/>
    </source>
</evidence>
<name>A0A4W2GTT6_BOBOX</name>
<evidence type="ECO:0000313" key="24">
    <source>
        <dbReference type="Proteomes" id="UP000429181"/>
    </source>
</evidence>
<organism evidence="23 24">
    <name type="scientific">Bos indicus x Bos taurus</name>
    <name type="common">Hybrid cattle</name>
    <dbReference type="NCBI Taxonomy" id="30522"/>
    <lineage>
        <taxon>Eukaryota</taxon>
        <taxon>Metazoa</taxon>
        <taxon>Chordata</taxon>
        <taxon>Craniata</taxon>
        <taxon>Vertebrata</taxon>
        <taxon>Euteleostomi</taxon>
        <taxon>Mammalia</taxon>
        <taxon>Eutheria</taxon>
        <taxon>Laurasiatheria</taxon>
        <taxon>Artiodactyla</taxon>
        <taxon>Ruminantia</taxon>
        <taxon>Pecora</taxon>
        <taxon>Bovidae</taxon>
        <taxon>Bovinae</taxon>
        <taxon>Bos</taxon>
    </lineage>
</organism>
<evidence type="ECO:0000256" key="19">
    <source>
        <dbReference type="ARBA" id="ARBA00083207"/>
    </source>
</evidence>
<reference evidence="23" key="2">
    <citation type="submission" date="2025-08" db="UniProtKB">
        <authorList>
            <consortium name="Ensembl"/>
        </authorList>
    </citation>
    <scope>IDENTIFICATION</scope>
</reference>
<accession>A0A4W2GTT6</accession>
<evidence type="ECO:0000256" key="20">
    <source>
        <dbReference type="SAM" id="MobiDB-lite"/>
    </source>
</evidence>
<evidence type="ECO:0000256" key="9">
    <source>
        <dbReference type="ARBA" id="ARBA00022843"/>
    </source>
</evidence>
<comment type="subunit">
    <text evidence="16">Interacts with IL10. Interacts with IL10RB. Interacts (via its cytoplasmic domain) with JAK1 (via N-terminus). Interacts with BTRC; this interaction leads to IL10RA ubiquitination and subsequent degradation. Interacts with STAT3.</text>
</comment>
<evidence type="ECO:0000256" key="11">
    <source>
        <dbReference type="ARBA" id="ARBA00023136"/>
    </source>
</evidence>
<feature type="region of interest" description="Disordered" evidence="20">
    <location>
        <begin position="372"/>
        <end position="503"/>
    </location>
</feature>
<evidence type="ECO:0000256" key="7">
    <source>
        <dbReference type="ARBA" id="ARBA00022692"/>
    </source>
</evidence>
<dbReference type="AlphaFoldDB" id="A0A4W2GTT6"/>
<dbReference type="GO" id="GO:0070086">
    <property type="term" value="P:ubiquitin-dependent endocytosis"/>
    <property type="evidence" value="ECO:0007669"/>
    <property type="project" value="Ensembl"/>
</dbReference>
<dbReference type="GO" id="GO:0060729">
    <property type="term" value="P:intestinal epithelial structure maintenance"/>
    <property type="evidence" value="ECO:0007669"/>
    <property type="project" value="Ensembl"/>
</dbReference>
<keyword evidence="11 21" id="KW-0472">Membrane</keyword>
<feature type="region of interest" description="Disordered" evidence="20">
    <location>
        <begin position="1"/>
        <end position="27"/>
    </location>
</feature>
<evidence type="ECO:0000256" key="10">
    <source>
        <dbReference type="ARBA" id="ARBA00022989"/>
    </source>
</evidence>
<comment type="subcellular location">
    <subcellularLocation>
        <location evidence="1">Cell membrane</location>
        <topology evidence="1">Single-pass type I membrane protein</topology>
    </subcellularLocation>
    <subcellularLocation>
        <location evidence="2">Cytoplasm</location>
    </subcellularLocation>
</comment>
<keyword evidence="12" id="KW-1015">Disulfide bond</keyword>
<evidence type="ECO:0000256" key="3">
    <source>
        <dbReference type="ARBA" id="ARBA00005399"/>
    </source>
</evidence>
<dbReference type="GO" id="GO:0140105">
    <property type="term" value="P:interleukin-10-mediated signaling pathway"/>
    <property type="evidence" value="ECO:0007669"/>
    <property type="project" value="Ensembl"/>
</dbReference>
<protein>
    <recommendedName>
        <fullName evidence="17">Interleukin-10 receptor subunit alpha</fullName>
    </recommendedName>
    <alternativeName>
        <fullName evidence="19">CDw210a</fullName>
    </alternativeName>
    <alternativeName>
        <fullName evidence="18">Interleukin-10 receptor subunit 1</fullName>
    </alternativeName>
</protein>
<evidence type="ECO:0000256" key="2">
    <source>
        <dbReference type="ARBA" id="ARBA00004496"/>
    </source>
</evidence>